<feature type="compositionally biased region" description="Basic residues" evidence="8">
    <location>
        <begin position="18"/>
        <end position="29"/>
    </location>
</feature>
<dbReference type="Pfam" id="PF00067">
    <property type="entry name" value="p450"/>
    <property type="match status" value="1"/>
</dbReference>
<keyword evidence="6 7" id="KW-0503">Monooxygenase</keyword>
<accession>A0A066Z1L2</accession>
<dbReference type="GO" id="GO:0016705">
    <property type="term" value="F:oxidoreductase activity, acting on paired donors, with incorporation or reduction of molecular oxygen"/>
    <property type="evidence" value="ECO:0007669"/>
    <property type="project" value="InterPro"/>
</dbReference>
<evidence type="ECO:0000256" key="4">
    <source>
        <dbReference type="ARBA" id="ARBA00023002"/>
    </source>
</evidence>
<dbReference type="InterPro" id="IPR017972">
    <property type="entry name" value="Cyt_P450_CS"/>
</dbReference>
<dbReference type="eggNOG" id="COG2124">
    <property type="taxonomic scope" value="Bacteria"/>
</dbReference>
<evidence type="ECO:0000256" key="5">
    <source>
        <dbReference type="ARBA" id="ARBA00023004"/>
    </source>
</evidence>
<dbReference type="Proteomes" id="UP000027178">
    <property type="component" value="Unassembled WGS sequence"/>
</dbReference>
<feature type="compositionally biased region" description="Basic residues" evidence="8">
    <location>
        <begin position="1"/>
        <end position="11"/>
    </location>
</feature>
<dbReference type="GO" id="GO:0005506">
    <property type="term" value="F:iron ion binding"/>
    <property type="evidence" value="ECO:0007669"/>
    <property type="project" value="InterPro"/>
</dbReference>
<dbReference type="FunFam" id="1.10.630.10:FF:000018">
    <property type="entry name" value="Cytochrome P450 monooxygenase"/>
    <property type="match status" value="1"/>
</dbReference>
<keyword evidence="4 7" id="KW-0560">Oxidoreductase</keyword>
<dbReference type="PANTHER" id="PTHR46696:SF1">
    <property type="entry name" value="CYTOCHROME P450 YJIB-RELATED"/>
    <property type="match status" value="1"/>
</dbReference>
<evidence type="ECO:0000313" key="10">
    <source>
        <dbReference type="Proteomes" id="UP000027178"/>
    </source>
</evidence>
<dbReference type="EMBL" id="JNBY01000073">
    <property type="protein sequence ID" value="KDN86129.1"/>
    <property type="molecule type" value="Genomic_DNA"/>
</dbReference>
<dbReference type="CDD" id="cd11029">
    <property type="entry name" value="CYP107-like"/>
    <property type="match status" value="1"/>
</dbReference>
<dbReference type="PRINTS" id="PR00385">
    <property type="entry name" value="P450"/>
</dbReference>
<reference evidence="9 10" key="1">
    <citation type="submission" date="2014-05" db="EMBL/GenBank/DDBJ databases">
        <title>Draft Genome Sequence of Kitasatospora cheerisanensis KCTC 2395.</title>
        <authorList>
            <person name="Nam D.H."/>
        </authorList>
    </citation>
    <scope>NUCLEOTIDE SEQUENCE [LARGE SCALE GENOMIC DNA]</scope>
    <source>
        <strain evidence="9 10">KCTC 2395</strain>
    </source>
</reference>
<dbReference type="PATRIC" id="fig|1348663.4.peg.1878"/>
<evidence type="ECO:0000256" key="2">
    <source>
        <dbReference type="ARBA" id="ARBA00022617"/>
    </source>
</evidence>
<dbReference type="PRINTS" id="PR00359">
    <property type="entry name" value="BP450"/>
</dbReference>
<feature type="region of interest" description="Disordered" evidence="8">
    <location>
        <begin position="1"/>
        <end position="33"/>
    </location>
</feature>
<dbReference type="InterPro" id="IPR001128">
    <property type="entry name" value="Cyt_P450"/>
</dbReference>
<dbReference type="PROSITE" id="PS00086">
    <property type="entry name" value="CYTOCHROME_P450"/>
    <property type="match status" value="1"/>
</dbReference>
<name>A0A066Z1L2_9ACTN</name>
<keyword evidence="10" id="KW-1185">Reference proteome</keyword>
<protein>
    <submittedName>
        <fullName evidence="9">Cytochrome P450</fullName>
    </submittedName>
</protein>
<evidence type="ECO:0000256" key="8">
    <source>
        <dbReference type="SAM" id="MobiDB-lite"/>
    </source>
</evidence>
<dbReference type="GO" id="GO:0020037">
    <property type="term" value="F:heme binding"/>
    <property type="evidence" value="ECO:0007669"/>
    <property type="project" value="InterPro"/>
</dbReference>
<dbReference type="InterPro" id="IPR002397">
    <property type="entry name" value="Cyt_P450_B"/>
</dbReference>
<dbReference type="PANTHER" id="PTHR46696">
    <property type="entry name" value="P450, PUTATIVE (EUROFUNG)-RELATED"/>
    <property type="match status" value="1"/>
</dbReference>
<comment type="similarity">
    <text evidence="1 7">Belongs to the cytochrome P450 family.</text>
</comment>
<dbReference type="AlphaFoldDB" id="A0A066Z1L2"/>
<evidence type="ECO:0000256" key="7">
    <source>
        <dbReference type="RuleBase" id="RU000461"/>
    </source>
</evidence>
<proteinExistence type="inferred from homology"/>
<dbReference type="GO" id="GO:0004497">
    <property type="term" value="F:monooxygenase activity"/>
    <property type="evidence" value="ECO:0007669"/>
    <property type="project" value="UniProtKB-KW"/>
</dbReference>
<dbReference type="InterPro" id="IPR036396">
    <property type="entry name" value="Cyt_P450_sf"/>
</dbReference>
<sequence>MRGARRVRPCRARLPVPRPHRGRGARGGRRAAGAGPAVLVELPGRIRAWAVTRHSVIQALTTDPRVSRDFRRHWPGIGEVPDGWVLGSVAFQDSLVNRYGEEHRAARGRIAPSFLPRRVKPMRPQVQATADRLVAALGALAPGERADLRSALARPLTMTVICDLFGVPDHLREALGALIDRVLDSSLPEPDALAAQTELYERLGELAAHKRAHPGADLTTDLLLSDRSGEQPLAEHELVGTLFTMIAAGFETAVNLIASAALEMLTHPEQLARLRAGAIDWTDVIEETLRLEGPVMYVPLRYALEDIDLGEGVRIAKGDPIVVGFAAAGRDPGEHPDRPDEFDPGRADKGHLAFGHGPHFCVGAPLARLEAEVALSTLFERLPELSLAAPGQRPARLPSLVVNGPEAVEVVPRPRTGTG</sequence>
<dbReference type="Gene3D" id="1.10.630.10">
    <property type="entry name" value="Cytochrome P450"/>
    <property type="match status" value="1"/>
</dbReference>
<dbReference type="HOGENOM" id="CLU_033716_1_2_11"/>
<evidence type="ECO:0000256" key="1">
    <source>
        <dbReference type="ARBA" id="ARBA00010617"/>
    </source>
</evidence>
<keyword evidence="3 7" id="KW-0479">Metal-binding</keyword>
<evidence type="ECO:0000256" key="3">
    <source>
        <dbReference type="ARBA" id="ARBA00022723"/>
    </source>
</evidence>
<evidence type="ECO:0000256" key="6">
    <source>
        <dbReference type="ARBA" id="ARBA00023033"/>
    </source>
</evidence>
<keyword evidence="5 7" id="KW-0408">Iron</keyword>
<evidence type="ECO:0000313" key="9">
    <source>
        <dbReference type="EMBL" id="KDN86129.1"/>
    </source>
</evidence>
<organism evidence="9 10">
    <name type="scientific">Kitasatospora cheerisanensis KCTC 2395</name>
    <dbReference type="NCBI Taxonomy" id="1348663"/>
    <lineage>
        <taxon>Bacteria</taxon>
        <taxon>Bacillati</taxon>
        <taxon>Actinomycetota</taxon>
        <taxon>Actinomycetes</taxon>
        <taxon>Kitasatosporales</taxon>
        <taxon>Streptomycetaceae</taxon>
        <taxon>Kitasatospora</taxon>
    </lineage>
</organism>
<comment type="caution">
    <text evidence="9">The sequence shown here is derived from an EMBL/GenBank/DDBJ whole genome shotgun (WGS) entry which is preliminary data.</text>
</comment>
<gene>
    <name evidence="9" type="ORF">KCH_19460</name>
</gene>
<keyword evidence="2 7" id="KW-0349">Heme</keyword>
<dbReference type="SUPFAM" id="SSF48264">
    <property type="entry name" value="Cytochrome P450"/>
    <property type="match status" value="1"/>
</dbReference>